<evidence type="ECO:0000313" key="1">
    <source>
        <dbReference type="EMBL" id="KAL2738146.1"/>
    </source>
</evidence>
<dbReference type="Proteomes" id="UP001607303">
    <property type="component" value="Unassembled WGS sequence"/>
</dbReference>
<keyword evidence="2" id="KW-1185">Reference proteome</keyword>
<dbReference type="EMBL" id="JAYRBN010000063">
    <property type="protein sequence ID" value="KAL2738146.1"/>
    <property type="molecule type" value="Genomic_DNA"/>
</dbReference>
<gene>
    <name evidence="1" type="ORF">V1477_011505</name>
</gene>
<name>A0ABD2BZD6_VESMC</name>
<organism evidence="1 2">
    <name type="scientific">Vespula maculifrons</name>
    <name type="common">Eastern yellow jacket</name>
    <name type="synonym">Wasp</name>
    <dbReference type="NCBI Taxonomy" id="7453"/>
    <lineage>
        <taxon>Eukaryota</taxon>
        <taxon>Metazoa</taxon>
        <taxon>Ecdysozoa</taxon>
        <taxon>Arthropoda</taxon>
        <taxon>Hexapoda</taxon>
        <taxon>Insecta</taxon>
        <taxon>Pterygota</taxon>
        <taxon>Neoptera</taxon>
        <taxon>Endopterygota</taxon>
        <taxon>Hymenoptera</taxon>
        <taxon>Apocrita</taxon>
        <taxon>Aculeata</taxon>
        <taxon>Vespoidea</taxon>
        <taxon>Vespidae</taxon>
        <taxon>Vespinae</taxon>
        <taxon>Vespula</taxon>
    </lineage>
</organism>
<sequence length="76" mass="8502">MGIVSRTQNDTVSSPRIIEQTWALHRDPVRPPVDRLSALKACRKRAGSLTRPTRIRFSSKSFLRKAGKVGLFLGLV</sequence>
<dbReference type="AlphaFoldDB" id="A0ABD2BZD6"/>
<evidence type="ECO:0000313" key="2">
    <source>
        <dbReference type="Proteomes" id="UP001607303"/>
    </source>
</evidence>
<comment type="caution">
    <text evidence="1">The sequence shown here is derived from an EMBL/GenBank/DDBJ whole genome shotgun (WGS) entry which is preliminary data.</text>
</comment>
<protein>
    <submittedName>
        <fullName evidence="1">Uncharacterized protein</fullName>
    </submittedName>
</protein>
<reference evidence="1 2" key="1">
    <citation type="journal article" date="2024" name="Ann. Entomol. Soc. Am.">
        <title>Genomic analyses of the southern and eastern yellowjacket wasps (Hymenoptera: Vespidae) reveal evolutionary signatures of social life.</title>
        <authorList>
            <person name="Catto M.A."/>
            <person name="Caine P.B."/>
            <person name="Orr S.E."/>
            <person name="Hunt B.G."/>
            <person name="Goodisman M.A.D."/>
        </authorList>
    </citation>
    <scope>NUCLEOTIDE SEQUENCE [LARGE SCALE GENOMIC DNA]</scope>
    <source>
        <strain evidence="1">232</strain>
        <tissue evidence="1">Head and thorax</tissue>
    </source>
</reference>
<proteinExistence type="predicted"/>
<accession>A0ABD2BZD6</accession>